<sequence>MVGATTSVRGPARAARAGTGASLLVILAGMAGALHVWKLAPALPALSEDLGLSLVQGGFLLAVVQVAGMLLGVPVGMAGDRIGLRRALLLGLTLLTAGSAAGIGSAGYWPLLTSRVVEGVGFMLVSICAPALVRRTAPPARVALLTGVWGCHMPLAAVLSLLVGGQLEWRAWWGAAALFSGLMAAAVLVAVEPDPASATPGGAAGRLRATLRARGPLLVALIFLLYTAQWNGIVQFLPTMYADAGRDVGSAAALGALVAGVNAVGNLGAGAALHRGARPPVLWVTGFAAMGLAAVVAFGVAPLLGPDVELGVRYGAVLVFSAVGGVVPTTVVAGLMRTAPSAAAMGTALGMGQQLNALGQFAGPPVVAAVAQGTGTWDLTWTVTAAFAACGIAVASQVARRAPSVLRG</sequence>
<dbReference type="SUPFAM" id="SSF103473">
    <property type="entry name" value="MFS general substrate transporter"/>
    <property type="match status" value="1"/>
</dbReference>
<evidence type="ECO:0000256" key="1">
    <source>
        <dbReference type="ARBA" id="ARBA00004651"/>
    </source>
</evidence>
<dbReference type="InterPro" id="IPR020846">
    <property type="entry name" value="MFS_dom"/>
</dbReference>
<evidence type="ECO:0000256" key="4">
    <source>
        <dbReference type="ARBA" id="ARBA00022989"/>
    </source>
</evidence>
<evidence type="ECO:0000256" key="3">
    <source>
        <dbReference type="ARBA" id="ARBA00022692"/>
    </source>
</evidence>
<evidence type="ECO:0000256" key="5">
    <source>
        <dbReference type="ARBA" id="ARBA00023136"/>
    </source>
</evidence>
<keyword evidence="4 6" id="KW-1133">Transmembrane helix</keyword>
<dbReference type="InterPro" id="IPR011701">
    <property type="entry name" value="MFS"/>
</dbReference>
<comment type="subcellular location">
    <subcellularLocation>
        <location evidence="1">Cell membrane</location>
        <topology evidence="1">Multi-pass membrane protein</topology>
    </subcellularLocation>
</comment>
<evidence type="ECO:0000313" key="8">
    <source>
        <dbReference type="EMBL" id="GAA4287578.1"/>
    </source>
</evidence>
<evidence type="ECO:0000313" key="9">
    <source>
        <dbReference type="Proteomes" id="UP001499841"/>
    </source>
</evidence>
<evidence type="ECO:0000259" key="7">
    <source>
        <dbReference type="PROSITE" id="PS50850"/>
    </source>
</evidence>
<feature type="transmembrane region" description="Helical" evidence="6">
    <location>
        <begin position="115"/>
        <end position="133"/>
    </location>
</feature>
<dbReference type="Pfam" id="PF07690">
    <property type="entry name" value="MFS_1"/>
    <property type="match status" value="1"/>
</dbReference>
<protein>
    <recommendedName>
        <fullName evidence="7">Major facilitator superfamily (MFS) profile domain-containing protein</fullName>
    </recommendedName>
</protein>
<keyword evidence="5 6" id="KW-0472">Membrane</keyword>
<dbReference type="InterPro" id="IPR036259">
    <property type="entry name" value="MFS_trans_sf"/>
</dbReference>
<dbReference type="RefSeq" id="WP_345040411.1">
    <property type="nucleotide sequence ID" value="NZ_BAABBA010000008.1"/>
</dbReference>
<name>A0ABP8EUZ2_9MICO</name>
<reference evidence="9" key="1">
    <citation type="journal article" date="2019" name="Int. J. Syst. Evol. Microbiol.">
        <title>The Global Catalogue of Microorganisms (GCM) 10K type strain sequencing project: providing services to taxonomists for standard genome sequencing and annotation.</title>
        <authorList>
            <consortium name="The Broad Institute Genomics Platform"/>
            <consortium name="The Broad Institute Genome Sequencing Center for Infectious Disease"/>
            <person name="Wu L."/>
            <person name="Ma J."/>
        </authorList>
    </citation>
    <scope>NUCLEOTIDE SEQUENCE [LARGE SCALE GENOMIC DNA]</scope>
    <source>
        <strain evidence="9">JCM 17459</strain>
    </source>
</reference>
<evidence type="ECO:0000256" key="2">
    <source>
        <dbReference type="ARBA" id="ARBA00022475"/>
    </source>
</evidence>
<dbReference type="PROSITE" id="PS50850">
    <property type="entry name" value="MFS"/>
    <property type="match status" value="1"/>
</dbReference>
<dbReference type="PANTHER" id="PTHR43124:SF3">
    <property type="entry name" value="CHLORAMPHENICOL EFFLUX PUMP RV0191"/>
    <property type="match status" value="1"/>
</dbReference>
<proteinExistence type="predicted"/>
<keyword evidence="2" id="KW-1003">Cell membrane</keyword>
<organism evidence="8 9">
    <name type="scientific">Georgenia daeguensis</name>
    <dbReference type="NCBI Taxonomy" id="908355"/>
    <lineage>
        <taxon>Bacteria</taxon>
        <taxon>Bacillati</taxon>
        <taxon>Actinomycetota</taxon>
        <taxon>Actinomycetes</taxon>
        <taxon>Micrococcales</taxon>
        <taxon>Bogoriellaceae</taxon>
        <taxon>Georgenia</taxon>
    </lineage>
</organism>
<dbReference type="EMBL" id="BAABBA010000008">
    <property type="protein sequence ID" value="GAA4287578.1"/>
    <property type="molecule type" value="Genomic_DNA"/>
</dbReference>
<feature type="transmembrane region" description="Helical" evidence="6">
    <location>
        <begin position="211"/>
        <end position="228"/>
    </location>
</feature>
<feature type="transmembrane region" description="Helical" evidence="6">
    <location>
        <begin position="87"/>
        <end position="109"/>
    </location>
</feature>
<dbReference type="InterPro" id="IPR050189">
    <property type="entry name" value="MFS_Efflux_Transporters"/>
</dbReference>
<feature type="transmembrane region" description="Helical" evidence="6">
    <location>
        <begin position="171"/>
        <end position="191"/>
    </location>
</feature>
<dbReference type="Proteomes" id="UP001499841">
    <property type="component" value="Unassembled WGS sequence"/>
</dbReference>
<keyword evidence="9" id="KW-1185">Reference proteome</keyword>
<comment type="caution">
    <text evidence="8">The sequence shown here is derived from an EMBL/GenBank/DDBJ whole genome shotgun (WGS) entry which is preliminary data.</text>
</comment>
<gene>
    <name evidence="8" type="ORF">GCM10022262_19370</name>
</gene>
<dbReference type="CDD" id="cd06174">
    <property type="entry name" value="MFS"/>
    <property type="match status" value="1"/>
</dbReference>
<dbReference type="PANTHER" id="PTHR43124">
    <property type="entry name" value="PURINE EFFLUX PUMP PBUE"/>
    <property type="match status" value="1"/>
</dbReference>
<feature type="transmembrane region" description="Helical" evidence="6">
    <location>
        <begin position="248"/>
        <end position="269"/>
    </location>
</feature>
<keyword evidence="3 6" id="KW-0812">Transmembrane</keyword>
<feature type="transmembrane region" description="Helical" evidence="6">
    <location>
        <begin position="21"/>
        <end position="40"/>
    </location>
</feature>
<accession>A0ABP8EUZ2</accession>
<feature type="transmembrane region" description="Helical" evidence="6">
    <location>
        <begin position="316"/>
        <end position="336"/>
    </location>
</feature>
<feature type="transmembrane region" description="Helical" evidence="6">
    <location>
        <begin position="142"/>
        <end position="165"/>
    </location>
</feature>
<dbReference type="Gene3D" id="1.20.1250.20">
    <property type="entry name" value="MFS general substrate transporter like domains"/>
    <property type="match status" value="1"/>
</dbReference>
<evidence type="ECO:0000256" key="6">
    <source>
        <dbReference type="SAM" id="Phobius"/>
    </source>
</evidence>
<feature type="domain" description="Major facilitator superfamily (MFS) profile" evidence="7">
    <location>
        <begin position="21"/>
        <end position="403"/>
    </location>
</feature>
<feature type="transmembrane region" description="Helical" evidence="6">
    <location>
        <begin position="281"/>
        <end position="304"/>
    </location>
</feature>
<feature type="transmembrane region" description="Helical" evidence="6">
    <location>
        <begin position="52"/>
        <end position="75"/>
    </location>
</feature>